<feature type="compositionally biased region" description="Polar residues" evidence="1">
    <location>
        <begin position="985"/>
        <end position="994"/>
    </location>
</feature>
<feature type="compositionally biased region" description="Basic and acidic residues" evidence="1">
    <location>
        <begin position="492"/>
        <end position="504"/>
    </location>
</feature>
<dbReference type="GO" id="GO:0005654">
    <property type="term" value="C:nucleoplasm"/>
    <property type="evidence" value="ECO:0007669"/>
    <property type="project" value="TreeGrafter"/>
</dbReference>
<evidence type="ECO:0000313" key="3">
    <source>
        <dbReference type="EMBL" id="KAJ3588445.1"/>
    </source>
</evidence>
<feature type="compositionally biased region" description="Basic and acidic residues" evidence="1">
    <location>
        <begin position="1062"/>
        <end position="1073"/>
    </location>
</feature>
<feature type="compositionally biased region" description="Low complexity" evidence="1">
    <location>
        <begin position="1114"/>
        <end position="1132"/>
    </location>
</feature>
<feature type="compositionally biased region" description="Polar residues" evidence="1">
    <location>
        <begin position="1038"/>
        <end position="1052"/>
    </location>
</feature>
<feature type="compositionally biased region" description="Polar residues" evidence="1">
    <location>
        <begin position="411"/>
        <end position="424"/>
    </location>
</feature>
<comment type="caution">
    <text evidence="3">The sequence shown here is derived from an EMBL/GenBank/DDBJ whole genome shotgun (WGS) entry which is preliminary data.</text>
</comment>
<feature type="region of interest" description="Disordered" evidence="1">
    <location>
        <begin position="1476"/>
        <end position="1591"/>
    </location>
</feature>
<feature type="region of interest" description="Disordered" evidence="1">
    <location>
        <begin position="334"/>
        <end position="355"/>
    </location>
</feature>
<feature type="region of interest" description="Disordered" evidence="1">
    <location>
        <begin position="1219"/>
        <end position="1369"/>
    </location>
</feature>
<dbReference type="InterPro" id="IPR052303">
    <property type="entry name" value="CEFIP"/>
</dbReference>
<feature type="compositionally biased region" description="Polar residues" evidence="1">
    <location>
        <begin position="1077"/>
        <end position="1088"/>
    </location>
</feature>
<feature type="compositionally biased region" description="Polar residues" evidence="1">
    <location>
        <begin position="1136"/>
        <end position="1164"/>
    </location>
</feature>
<feature type="compositionally biased region" description="Polar residues" evidence="1">
    <location>
        <begin position="89"/>
        <end position="104"/>
    </location>
</feature>
<feature type="compositionally biased region" description="Basic and acidic residues" evidence="1">
    <location>
        <begin position="695"/>
        <end position="712"/>
    </location>
</feature>
<feature type="compositionally biased region" description="Basic and acidic residues" evidence="1">
    <location>
        <begin position="560"/>
        <end position="575"/>
    </location>
</feature>
<feature type="compositionally biased region" description="Low complexity" evidence="1">
    <location>
        <begin position="1344"/>
        <end position="1355"/>
    </location>
</feature>
<dbReference type="InterPro" id="IPR027838">
    <property type="entry name" value="DUF4585"/>
</dbReference>
<feature type="region of interest" description="Disordered" evidence="1">
    <location>
        <begin position="831"/>
        <end position="864"/>
    </location>
</feature>
<feature type="compositionally biased region" description="Basic and acidic residues" evidence="1">
    <location>
        <begin position="643"/>
        <end position="658"/>
    </location>
</feature>
<feature type="region of interest" description="Disordered" evidence="1">
    <location>
        <begin position="381"/>
        <end position="513"/>
    </location>
</feature>
<feature type="region of interest" description="Disordered" evidence="1">
    <location>
        <begin position="162"/>
        <end position="202"/>
    </location>
</feature>
<dbReference type="PANTHER" id="PTHR33775:SF1">
    <property type="entry name" value="PROLINE-RICH BASIC PROTEIN 1"/>
    <property type="match status" value="1"/>
</dbReference>
<dbReference type="PANTHER" id="PTHR33775">
    <property type="entry name" value="CARDIAC-ENRICHED FHL2-INTERACTING PROTEIN-RELATED"/>
    <property type="match status" value="1"/>
</dbReference>
<keyword evidence="4" id="KW-1185">Reference proteome</keyword>
<feature type="region of interest" description="Disordered" evidence="1">
    <location>
        <begin position="947"/>
        <end position="1205"/>
    </location>
</feature>
<dbReference type="OrthoDB" id="9933339at2759"/>
<evidence type="ECO:0000313" key="4">
    <source>
        <dbReference type="Proteomes" id="UP001148018"/>
    </source>
</evidence>
<feature type="compositionally biased region" description="Pro residues" evidence="1">
    <location>
        <begin position="1255"/>
        <end position="1272"/>
    </location>
</feature>
<dbReference type="Pfam" id="PF15232">
    <property type="entry name" value="DUF4585"/>
    <property type="match status" value="1"/>
</dbReference>
<feature type="compositionally biased region" description="Low complexity" evidence="1">
    <location>
        <begin position="1291"/>
        <end position="1300"/>
    </location>
</feature>
<feature type="domain" description="DUF4585" evidence="2">
    <location>
        <begin position="1411"/>
        <end position="1481"/>
    </location>
</feature>
<dbReference type="Proteomes" id="UP001148018">
    <property type="component" value="Unassembled WGS sequence"/>
</dbReference>
<gene>
    <name evidence="3" type="ORF">NHX12_012038</name>
</gene>
<feature type="compositionally biased region" description="Pro residues" evidence="1">
    <location>
        <begin position="1312"/>
        <end position="1321"/>
    </location>
</feature>
<feature type="region of interest" description="Disordered" evidence="1">
    <location>
        <begin position="216"/>
        <end position="248"/>
    </location>
</feature>
<protein>
    <recommendedName>
        <fullName evidence="2">DUF4585 domain-containing protein</fullName>
    </recommendedName>
</protein>
<feature type="compositionally biased region" description="Basic and acidic residues" evidence="1">
    <location>
        <begin position="583"/>
        <end position="607"/>
    </location>
</feature>
<feature type="compositionally biased region" description="Pro residues" evidence="1">
    <location>
        <begin position="1492"/>
        <end position="1509"/>
    </location>
</feature>
<feature type="compositionally biased region" description="Basic residues" evidence="1">
    <location>
        <begin position="167"/>
        <end position="182"/>
    </location>
</feature>
<organism evidence="3 4">
    <name type="scientific">Muraenolepis orangiensis</name>
    <name type="common">Patagonian moray cod</name>
    <dbReference type="NCBI Taxonomy" id="630683"/>
    <lineage>
        <taxon>Eukaryota</taxon>
        <taxon>Metazoa</taxon>
        <taxon>Chordata</taxon>
        <taxon>Craniata</taxon>
        <taxon>Vertebrata</taxon>
        <taxon>Euteleostomi</taxon>
        <taxon>Actinopterygii</taxon>
        <taxon>Neopterygii</taxon>
        <taxon>Teleostei</taxon>
        <taxon>Neoteleostei</taxon>
        <taxon>Acanthomorphata</taxon>
        <taxon>Zeiogadaria</taxon>
        <taxon>Gadariae</taxon>
        <taxon>Gadiformes</taxon>
        <taxon>Muraenolepidoidei</taxon>
        <taxon>Muraenolepididae</taxon>
        <taxon>Muraenolepis</taxon>
    </lineage>
</organism>
<feature type="compositionally biased region" description="Polar residues" evidence="1">
    <location>
        <begin position="441"/>
        <end position="450"/>
    </location>
</feature>
<feature type="region of interest" description="Disordered" evidence="1">
    <location>
        <begin position="643"/>
        <end position="746"/>
    </location>
</feature>
<name>A0A9Q0I7T1_9TELE</name>
<sequence>MLTAHSHSERLPATRQPQQQQRRGALTRRLQNMSVAPGRVSKNRPRQSSSSSMGSEQDETDNEVKWFSDVAFSSLSTPEIDYLDMYNSSHRSSTNISQPSTQESPARASASLLAYADFKGSGQRLDNEDFPFQPTSYYSDGLDPAKRYEMGSFECVDVAVEREEPRKGRRGVPKRQIQLKRKNTLESRQDESSENGSPSFQGSLKETLLRQHSTPVTMHDSYHCEPSPEIPEYKKTSKLQKSASLDETHPKTKMATCLIKSVLSKKMQHVDREQPEGEGISSPVQGEETLEKNTQKDQLNLTSSLSSQCSLLSEDLTVGTESNTMASDVRQHFDMKSSKRPSPTVCQHTVPPDNEETHLQNRYATMERSGMRSELMVPFRRQASSCEREEERAASKSANTTVMNTGVHFATGSNSNVEARQQQEGRMLGTEERKQPEQSDKSTYMSQSPEISLKARLNNDKKKSSLNVSLTPELEHKPDLLCEGPSPGPSPRPEDKRESKIDLKTDEEDVNGNNKVKVPIHKVRDVRRLVKNTYNLSFKASNAAIPSPKIEEHVEGEEIPPDRREEITEERKESKNGTFTAGQEDKHGEGLREDRVGGLKVEGRDAKLQTLTTTPLEQKRRSLFHSQPMQIECKAVCWKEDKDKMTPSRTEQGKHGDQRLASAQLSVAEAAKPEGYLYGGPESHMTDQTTTSKPCESDANKEPKEDCIEARHYTTPVEAKPEAARRDKKPPMLGSLPKLPSKEREVSTAVVVIRDGFSKPKMIQDERPAPNTATNTESSGHTVSMLLKEKGYQAEIGAVLNEEEQNTAGGKAMPHKHVNRLEIPLQICATSEGGVSESQRERTFSSCSAKSMPETPPKGGEEESEGILPLMRDSAQQNNETPLRNIGRQTVTPPIKQKDFDALKRQDLTFLPRSPALRRFKPQQIEVKSLSKETQKLETSTNNLMLNKKPQSIEVKSISNNQTKPAVPPKPNYKFKPPELGPLPNESQTSSEKTLNAKPQEREERMQTIVVSSPTIYRKLSSESTSASNYPRKLAVSAVSSCRPPQNKTTTVSSQSNSAASSDKEQSNDRAQHPEASPQSSSYTQNPTALPPVMVSAPYPVITSASGLVPGTNASQISGSSSTEASGSGQAAVVDLNSQPQYSRTRTVTSNNAKQPSVVSTTRAPQYVHEQRPFHRSLSSECPQRADDLQGFYASDDPPSYDERESFSPLLLQGLTPKKPHRYFTVPRPPPCSCTSHAGVTPPHHHHSPHNNHTPPAPAHSPGHPHPYPVAQPPLRAHQCRAEPPPMCYQPGSPKSSPLGPGQPPSMYHPLNQPPSYPPHPSLCAPERPLQPHQHIEHRRPSLHRSSQQLQQQQPVMSGAPYNDHGHGHSPGLPHLDSQYLCGPQGPQGMGPSYGSEYEGDSSSIYSEGSFGQTPRRMLMDPETGKYFYVEVPVQPLRKMLFDPETGQYVEVLIPQQSMPHSGLYPPTAAPYPSMHNPNMYGPGPQYMQPYAAPPPQPLPPQTQPPPPTRHPDSSAATALHQNGAGVVYDRGPPGQGSKMDPQTHPPLDQSYLEGMYYVPTGINASPNLPPPDCYHKHPPSHHSGAGGKRS</sequence>
<feature type="region of interest" description="Disordered" evidence="1">
    <location>
        <begin position="551"/>
        <end position="614"/>
    </location>
</feature>
<reference evidence="3" key="1">
    <citation type="submission" date="2022-07" db="EMBL/GenBank/DDBJ databases">
        <title>Chromosome-level genome of Muraenolepis orangiensis.</title>
        <authorList>
            <person name="Kim J."/>
        </authorList>
    </citation>
    <scope>NUCLEOTIDE SEQUENCE</scope>
    <source>
        <strain evidence="3">KU_S4_2022</strain>
        <tissue evidence="3">Muscle</tissue>
    </source>
</reference>
<feature type="compositionally biased region" description="Basic and acidic residues" evidence="1">
    <location>
        <begin position="429"/>
        <end position="440"/>
    </location>
</feature>
<dbReference type="EMBL" id="JANIIK010000116">
    <property type="protein sequence ID" value="KAJ3588445.1"/>
    <property type="molecule type" value="Genomic_DNA"/>
</dbReference>
<feature type="region of interest" description="Disordered" evidence="1">
    <location>
        <begin position="266"/>
        <end position="299"/>
    </location>
</feature>
<feature type="region of interest" description="Disordered" evidence="1">
    <location>
        <begin position="1"/>
        <end position="62"/>
    </location>
</feature>
<proteinExistence type="predicted"/>
<feature type="compositionally biased region" description="Basic and acidic residues" evidence="1">
    <location>
        <begin position="1"/>
        <end position="12"/>
    </location>
</feature>
<evidence type="ECO:0000256" key="1">
    <source>
        <dbReference type="SAM" id="MobiDB-lite"/>
    </source>
</evidence>
<accession>A0A9Q0I7T1</accession>
<feature type="region of interest" description="Disordered" evidence="1">
    <location>
        <begin position="89"/>
        <end position="108"/>
    </location>
</feature>
<evidence type="ECO:0000259" key="2">
    <source>
        <dbReference type="Pfam" id="PF15232"/>
    </source>
</evidence>